<keyword evidence="3" id="KW-1185">Reference proteome</keyword>
<sequence>MMRRGAPEWFTQGKARERFHRYWPWALSSVCAGLYLFNREPFEDAAGAIVTKIRRPLLKTMEWVELHDVDPETMALELPPDMLFGPLEFPKQMRFLLAALKADNELADGYLARVIVDRMDLSLDPPILPEADFLAAGGRELLDFSVEDFTGTGSRTQRRHIFFQPDQFLQFINIIAAYPSLTAYLVTEKNGVDLVLRAYRHSKDPYARVLAMRSLTLFAFAQANDGVVEQRILQSNGVKTIVDAYKQSSGDPVDTRFLTLLLSSIMRHYPKEGGKEFIDANGVEAVVNNLNIARYKGLPQHIRVLHDAQRLPAQALGKESVNARLQDADFLGVAMGVLDAFPEFYEATGDILKLVLGVVPAHAAPLELLEYRAMPILSKYYVKWRDDQSFQTDGTRTAVAALFQLMLNDKTCQRCYDPSVASYELRECVKTAEAAVKDEQERRLTPAASSETPSSAPAAAPPPQQSQSKSNSQPAPATA</sequence>
<feature type="compositionally biased region" description="Low complexity" evidence="1">
    <location>
        <begin position="446"/>
        <end position="458"/>
    </location>
</feature>
<dbReference type="EMBL" id="JAECZO010000019">
    <property type="protein sequence ID" value="KAK7201698.1"/>
    <property type="molecule type" value="Genomic_DNA"/>
</dbReference>
<organism evidence="2 3">
    <name type="scientific">Novymonas esmeraldas</name>
    <dbReference type="NCBI Taxonomy" id="1808958"/>
    <lineage>
        <taxon>Eukaryota</taxon>
        <taxon>Discoba</taxon>
        <taxon>Euglenozoa</taxon>
        <taxon>Kinetoplastea</taxon>
        <taxon>Metakinetoplastina</taxon>
        <taxon>Trypanosomatida</taxon>
        <taxon>Trypanosomatidae</taxon>
        <taxon>Novymonas</taxon>
    </lineage>
</organism>
<name>A0AAW0F5Y6_9TRYP</name>
<reference evidence="2 3" key="1">
    <citation type="journal article" date="2021" name="MBio">
        <title>A New Model Trypanosomatid, Novymonas esmeraldas: Genomic Perception of Its 'Candidatus Pandoraea novymonadis' Endosymbiont.</title>
        <authorList>
            <person name="Zakharova A."/>
            <person name="Saura A."/>
            <person name="Butenko A."/>
            <person name="Podesvova L."/>
            <person name="Warmusova S."/>
            <person name="Kostygov A.Y."/>
            <person name="Nenarokova A."/>
            <person name="Lukes J."/>
            <person name="Opperdoes F.R."/>
            <person name="Yurchenko V."/>
        </authorList>
    </citation>
    <scope>NUCLEOTIDE SEQUENCE [LARGE SCALE GENOMIC DNA]</scope>
    <source>
        <strain evidence="2 3">E262AT.01</strain>
    </source>
</reference>
<dbReference type="Proteomes" id="UP001430356">
    <property type="component" value="Unassembled WGS sequence"/>
</dbReference>
<feature type="compositionally biased region" description="Basic and acidic residues" evidence="1">
    <location>
        <begin position="434"/>
        <end position="444"/>
    </location>
</feature>
<dbReference type="AlphaFoldDB" id="A0AAW0F5Y6"/>
<dbReference type="InterPro" id="IPR016024">
    <property type="entry name" value="ARM-type_fold"/>
</dbReference>
<evidence type="ECO:0000313" key="3">
    <source>
        <dbReference type="Proteomes" id="UP001430356"/>
    </source>
</evidence>
<comment type="caution">
    <text evidence="2">The sequence shown here is derived from an EMBL/GenBank/DDBJ whole genome shotgun (WGS) entry which is preliminary data.</text>
</comment>
<protein>
    <submittedName>
        <fullName evidence="2">Uncharacterized protein</fullName>
    </submittedName>
</protein>
<gene>
    <name evidence="2" type="ORF">NESM_000235000</name>
</gene>
<evidence type="ECO:0000313" key="2">
    <source>
        <dbReference type="EMBL" id="KAK7201698.1"/>
    </source>
</evidence>
<feature type="compositionally biased region" description="Low complexity" evidence="1">
    <location>
        <begin position="465"/>
        <end position="479"/>
    </location>
</feature>
<proteinExistence type="predicted"/>
<feature type="region of interest" description="Disordered" evidence="1">
    <location>
        <begin position="434"/>
        <end position="479"/>
    </location>
</feature>
<accession>A0AAW0F5Y6</accession>
<dbReference type="SUPFAM" id="SSF48371">
    <property type="entry name" value="ARM repeat"/>
    <property type="match status" value="1"/>
</dbReference>
<evidence type="ECO:0000256" key="1">
    <source>
        <dbReference type="SAM" id="MobiDB-lite"/>
    </source>
</evidence>